<sequence length="233" mass="25650">MSGFTFWNDAPNVTRWGLGVGVGYRQSPYKGDDASFSPLPLVYFDNKWIHLFGNKLDISIGRWDNVRFTLRGEYALGDGYKESDAPILDGMQKRKGGFWIGPALAWDTGYGTLAASFLTAGNKGQKAGVDYSNAFDYGDFALVPHAGIDWYNSRYVDYYYGVEDNEARAGRDAYAGKAAYNLTAGVRLDYRLTPHQSLSFDAGVTRLGGGITDSPLVGRTVIPAAKFGYLYSF</sequence>
<keyword evidence="4" id="KW-0472">Membrane</keyword>
<dbReference type="GO" id="GO:0009279">
    <property type="term" value="C:cell outer membrane"/>
    <property type="evidence" value="ECO:0007669"/>
    <property type="project" value="UniProtKB-SubCell"/>
</dbReference>
<dbReference type="PANTHER" id="PTHR38776">
    <property type="entry name" value="MLTA-INTERACTING PROTEIN-RELATED"/>
    <property type="match status" value="1"/>
</dbReference>
<gene>
    <name evidence="6" type="ORF">GRH90_13260</name>
</gene>
<evidence type="ECO:0000256" key="5">
    <source>
        <dbReference type="ARBA" id="ARBA00023237"/>
    </source>
</evidence>
<reference evidence="6 7" key="2">
    <citation type="submission" date="2020-02" db="EMBL/GenBank/DDBJ databases">
        <title>The new genus of Enterobacteriales.</title>
        <authorList>
            <person name="Kim I.S."/>
        </authorList>
    </citation>
    <scope>NUCLEOTIDE SEQUENCE [LARGE SCALE GENOMIC DNA]</scope>
    <source>
        <strain evidence="6 7">SAP-6</strain>
    </source>
</reference>
<keyword evidence="7" id="KW-1185">Reference proteome</keyword>
<evidence type="ECO:0000256" key="3">
    <source>
        <dbReference type="ARBA" id="ARBA00022729"/>
    </source>
</evidence>
<keyword evidence="5" id="KW-0998">Cell outer membrane</keyword>
<comment type="caution">
    <text evidence="6">The sequence shown here is derived from an EMBL/GenBank/DDBJ whole genome shotgun (WGS) entry which is preliminary data.</text>
</comment>
<dbReference type="InterPro" id="IPR010583">
    <property type="entry name" value="MipA"/>
</dbReference>
<keyword evidence="3" id="KW-0732">Signal</keyword>
<dbReference type="AlphaFoldDB" id="A0A845SL67"/>
<proteinExistence type="inferred from homology"/>
<comment type="similarity">
    <text evidence="2">Belongs to the MipA/OmpV family.</text>
</comment>
<evidence type="ECO:0000256" key="4">
    <source>
        <dbReference type="ARBA" id="ARBA00023136"/>
    </source>
</evidence>
<evidence type="ECO:0000313" key="7">
    <source>
        <dbReference type="Proteomes" id="UP000461443"/>
    </source>
</evidence>
<accession>A0A845SL67</accession>
<dbReference type="Pfam" id="PF06629">
    <property type="entry name" value="MipA"/>
    <property type="match status" value="1"/>
</dbReference>
<evidence type="ECO:0000313" key="6">
    <source>
        <dbReference type="EMBL" id="NDL63714.1"/>
    </source>
</evidence>
<organism evidence="6 7">
    <name type="scientific">Acerihabitans arboris</name>
    <dbReference type="NCBI Taxonomy" id="2691583"/>
    <lineage>
        <taxon>Bacteria</taxon>
        <taxon>Pseudomonadati</taxon>
        <taxon>Pseudomonadota</taxon>
        <taxon>Gammaproteobacteria</taxon>
        <taxon>Enterobacterales</taxon>
        <taxon>Pectobacteriaceae</taxon>
        <taxon>Acerihabitans</taxon>
    </lineage>
</organism>
<protein>
    <submittedName>
        <fullName evidence="6">MipA/OmpV family protein</fullName>
    </submittedName>
</protein>
<dbReference type="Proteomes" id="UP000461443">
    <property type="component" value="Unassembled WGS sequence"/>
</dbReference>
<evidence type="ECO:0000256" key="2">
    <source>
        <dbReference type="ARBA" id="ARBA00005722"/>
    </source>
</evidence>
<comment type="subcellular location">
    <subcellularLocation>
        <location evidence="1">Cell outer membrane</location>
    </subcellularLocation>
</comment>
<reference evidence="6 7" key="1">
    <citation type="submission" date="2019-12" db="EMBL/GenBank/DDBJ databases">
        <authorList>
            <person name="Lee S.D."/>
        </authorList>
    </citation>
    <scope>NUCLEOTIDE SEQUENCE [LARGE SCALE GENOMIC DNA]</scope>
    <source>
        <strain evidence="6 7">SAP-6</strain>
    </source>
</reference>
<dbReference type="EMBL" id="WUBS01000008">
    <property type="protein sequence ID" value="NDL63714.1"/>
    <property type="molecule type" value="Genomic_DNA"/>
</dbReference>
<dbReference type="PANTHER" id="PTHR38776:SF1">
    <property type="entry name" value="MLTA-INTERACTING PROTEIN-RELATED"/>
    <property type="match status" value="1"/>
</dbReference>
<name>A0A845SL67_9GAMM</name>
<evidence type="ECO:0000256" key="1">
    <source>
        <dbReference type="ARBA" id="ARBA00004442"/>
    </source>
</evidence>